<dbReference type="InterPro" id="IPR004839">
    <property type="entry name" value="Aminotransferase_I/II_large"/>
</dbReference>
<evidence type="ECO:0000256" key="4">
    <source>
        <dbReference type="ARBA" id="ARBA00004991"/>
    </source>
</evidence>
<evidence type="ECO:0000256" key="2">
    <source>
        <dbReference type="ARBA" id="ARBA00004389"/>
    </source>
</evidence>
<evidence type="ECO:0000256" key="12">
    <source>
        <dbReference type="ARBA" id="ARBA00022989"/>
    </source>
</evidence>
<dbReference type="EC" id="2.3.1.50" evidence="6"/>
<dbReference type="GO" id="GO:0046512">
    <property type="term" value="P:sphingosine biosynthetic process"/>
    <property type="evidence" value="ECO:0007669"/>
    <property type="project" value="TreeGrafter"/>
</dbReference>
<feature type="domain" description="Aminotransferase class I/classII large" evidence="19">
    <location>
        <begin position="151"/>
        <end position="509"/>
    </location>
</feature>
<dbReference type="FunFam" id="3.40.640.10:FF:000047">
    <property type="entry name" value="serine palmitoyltransferase 2 isoform X1"/>
    <property type="match status" value="1"/>
</dbReference>
<dbReference type="PANTHER" id="PTHR13693:SF3">
    <property type="entry name" value="LD36009P"/>
    <property type="match status" value="1"/>
</dbReference>
<evidence type="ECO:0000256" key="18">
    <source>
        <dbReference type="SAM" id="Phobius"/>
    </source>
</evidence>
<name>A0AAD5UE89_9FUNG</name>
<evidence type="ECO:0000256" key="11">
    <source>
        <dbReference type="ARBA" id="ARBA00022919"/>
    </source>
</evidence>
<dbReference type="Pfam" id="PF00155">
    <property type="entry name" value="Aminotran_1_2"/>
    <property type="match status" value="1"/>
</dbReference>
<dbReference type="Gene3D" id="3.90.1150.10">
    <property type="entry name" value="Aspartate Aminotransferase, domain 1"/>
    <property type="match status" value="1"/>
</dbReference>
<evidence type="ECO:0000259" key="19">
    <source>
        <dbReference type="Pfam" id="PF00155"/>
    </source>
</evidence>
<evidence type="ECO:0000256" key="14">
    <source>
        <dbReference type="ARBA" id="ARBA00023136"/>
    </source>
</evidence>
<evidence type="ECO:0000256" key="16">
    <source>
        <dbReference type="ARBA" id="ARBA00048528"/>
    </source>
</evidence>
<evidence type="ECO:0000313" key="20">
    <source>
        <dbReference type="EMBL" id="KAJ3255746.1"/>
    </source>
</evidence>
<dbReference type="AlphaFoldDB" id="A0AAD5UE89"/>
<evidence type="ECO:0000256" key="3">
    <source>
        <dbReference type="ARBA" id="ARBA00004760"/>
    </source>
</evidence>
<evidence type="ECO:0000256" key="1">
    <source>
        <dbReference type="ARBA" id="ARBA00001933"/>
    </source>
</evidence>
<comment type="catalytic activity">
    <reaction evidence="16">
        <text>L-serine + hexadecanoyl-CoA + H(+) = 3-oxosphinganine + CO2 + CoA</text>
        <dbReference type="Rhea" id="RHEA:14761"/>
        <dbReference type="ChEBI" id="CHEBI:15378"/>
        <dbReference type="ChEBI" id="CHEBI:16526"/>
        <dbReference type="ChEBI" id="CHEBI:33384"/>
        <dbReference type="ChEBI" id="CHEBI:57287"/>
        <dbReference type="ChEBI" id="CHEBI:57379"/>
        <dbReference type="ChEBI" id="CHEBI:58299"/>
        <dbReference type="EC" id="2.3.1.50"/>
    </reaction>
</comment>
<keyword evidence="7" id="KW-0808">Transferase</keyword>
<proteinExistence type="inferred from homology"/>
<comment type="pathway">
    <text evidence="4">Sphingolipid metabolism.</text>
</comment>
<keyword evidence="13" id="KW-0443">Lipid metabolism</keyword>
<comment type="subcellular location">
    <subcellularLocation>
        <location evidence="2">Endoplasmic reticulum membrane</location>
        <topology evidence="2">Single-pass membrane protein</topology>
    </subcellularLocation>
</comment>
<keyword evidence="10 17" id="KW-0663">Pyridoxal phosphate</keyword>
<gene>
    <name evidence="20" type="primary">LCB2_1</name>
    <name evidence="20" type="ORF">HK103_006113</name>
</gene>
<dbReference type="GO" id="GO:0004758">
    <property type="term" value="F:serine C-palmitoyltransferase activity"/>
    <property type="evidence" value="ECO:0007669"/>
    <property type="project" value="UniProtKB-EC"/>
</dbReference>
<keyword evidence="8 18" id="KW-0812">Transmembrane</keyword>
<dbReference type="InterPro" id="IPR050087">
    <property type="entry name" value="AON_synthase_class-II"/>
</dbReference>
<reference evidence="20" key="1">
    <citation type="submission" date="2020-05" db="EMBL/GenBank/DDBJ databases">
        <title>Phylogenomic resolution of chytrid fungi.</title>
        <authorList>
            <person name="Stajich J.E."/>
            <person name="Amses K."/>
            <person name="Simmons R."/>
            <person name="Seto K."/>
            <person name="Myers J."/>
            <person name="Bonds A."/>
            <person name="Quandt C.A."/>
            <person name="Barry K."/>
            <person name="Liu P."/>
            <person name="Grigoriev I."/>
            <person name="Longcore J.E."/>
            <person name="James T.Y."/>
        </authorList>
    </citation>
    <scope>NUCLEOTIDE SEQUENCE</scope>
    <source>
        <strain evidence="20">PLAUS21</strain>
    </source>
</reference>
<dbReference type="PANTHER" id="PTHR13693">
    <property type="entry name" value="CLASS II AMINOTRANSFERASE/8-AMINO-7-OXONONANOATE SYNTHASE"/>
    <property type="match status" value="1"/>
</dbReference>
<comment type="pathway">
    <text evidence="3">Lipid metabolism; sphingolipid metabolism.</text>
</comment>
<evidence type="ECO:0000313" key="21">
    <source>
        <dbReference type="Proteomes" id="UP001210925"/>
    </source>
</evidence>
<sequence length="524" mass="58371">MGKGQGKGQRVHLNFKPPTSSADILSEKVVNAPPAIYTKPQQELNKNVEETPLIHLITTYISYFILIVVGHVRDFIKRRTNPELFKHLSVRDGYAPINSGFDTFYHRNLYYRIRDVFNRPTTGVPGRTVNIIERESKDYNHTFQYSGKTREVLNLSSYNYLGFGENNGPCCDAVEQTVRKFGISTCSSRLETGGNELHVETEALVARFMGQEAAIVCSMGFATNSTMIPALVGKGDLIISDELNHASLVFGSRIAGCGIKVFKHNDPVDLEAVLREAISQGQPRTHRPWKKILIVVEGLYSMEGNICKLPQFVELKKKYKCYLYLDEAHSVGALGPNGRGICDFYGIDPCEIDILMGTFTKSFGAAGGYIAGKKSVIDHLRLNSHSAVYAESVSVPVIKQIYASMRMIMGEDYGSEGRHRIQTLARNARFFCSELRKMGFIVYGNDSPVIPLLLLNPAKIPAFSREMLKRGIAVVVVGYPATPIITSRVRFCISAAHTMEDLTWALEQISQVGDRLLLKMAPKE</sequence>
<evidence type="ECO:0000256" key="17">
    <source>
        <dbReference type="RuleBase" id="RU003693"/>
    </source>
</evidence>
<dbReference type="Proteomes" id="UP001210925">
    <property type="component" value="Unassembled WGS sequence"/>
</dbReference>
<dbReference type="FunFam" id="3.90.1150.10:FF:000004">
    <property type="entry name" value="2-amino-3-ketobutyrate coenzyme A ligase"/>
    <property type="match status" value="1"/>
</dbReference>
<keyword evidence="9" id="KW-0256">Endoplasmic reticulum</keyword>
<dbReference type="InterPro" id="IPR015422">
    <property type="entry name" value="PyrdxlP-dep_Trfase_small"/>
</dbReference>
<comment type="similarity">
    <text evidence="5 17">Belongs to the class-II pyridoxal-phosphate-dependent aminotransferase family.</text>
</comment>
<organism evidence="20 21">
    <name type="scientific">Boothiomyces macroporosus</name>
    <dbReference type="NCBI Taxonomy" id="261099"/>
    <lineage>
        <taxon>Eukaryota</taxon>
        <taxon>Fungi</taxon>
        <taxon>Fungi incertae sedis</taxon>
        <taxon>Chytridiomycota</taxon>
        <taxon>Chytridiomycota incertae sedis</taxon>
        <taxon>Chytridiomycetes</taxon>
        <taxon>Rhizophydiales</taxon>
        <taxon>Terramycetaceae</taxon>
        <taxon>Boothiomyces</taxon>
    </lineage>
</organism>
<evidence type="ECO:0000256" key="15">
    <source>
        <dbReference type="ARBA" id="ARBA00023315"/>
    </source>
</evidence>
<keyword evidence="15" id="KW-0012">Acyltransferase</keyword>
<evidence type="ECO:0000256" key="7">
    <source>
        <dbReference type="ARBA" id="ARBA00022679"/>
    </source>
</evidence>
<accession>A0AAD5UE89</accession>
<keyword evidence="14 18" id="KW-0472">Membrane</keyword>
<keyword evidence="12 18" id="KW-1133">Transmembrane helix</keyword>
<evidence type="ECO:0000256" key="5">
    <source>
        <dbReference type="ARBA" id="ARBA00008392"/>
    </source>
</evidence>
<evidence type="ECO:0000256" key="10">
    <source>
        <dbReference type="ARBA" id="ARBA00022898"/>
    </source>
</evidence>
<evidence type="ECO:0000256" key="6">
    <source>
        <dbReference type="ARBA" id="ARBA00013220"/>
    </source>
</evidence>
<protein>
    <recommendedName>
        <fullName evidence="6">serine C-palmitoyltransferase</fullName>
        <ecNumber evidence="6">2.3.1.50</ecNumber>
    </recommendedName>
</protein>
<dbReference type="GO" id="GO:0005789">
    <property type="term" value="C:endoplasmic reticulum membrane"/>
    <property type="evidence" value="ECO:0007669"/>
    <property type="project" value="UniProtKB-SubCell"/>
</dbReference>
<dbReference type="EMBL" id="JADGKB010000061">
    <property type="protein sequence ID" value="KAJ3255746.1"/>
    <property type="molecule type" value="Genomic_DNA"/>
</dbReference>
<dbReference type="GO" id="GO:0030170">
    <property type="term" value="F:pyridoxal phosphate binding"/>
    <property type="evidence" value="ECO:0007669"/>
    <property type="project" value="InterPro"/>
</dbReference>
<dbReference type="PROSITE" id="PS00599">
    <property type="entry name" value="AA_TRANSFER_CLASS_2"/>
    <property type="match status" value="1"/>
</dbReference>
<evidence type="ECO:0000256" key="13">
    <source>
        <dbReference type="ARBA" id="ARBA00023098"/>
    </source>
</evidence>
<dbReference type="CDD" id="cd06454">
    <property type="entry name" value="KBL_like"/>
    <property type="match status" value="1"/>
</dbReference>
<evidence type="ECO:0000256" key="9">
    <source>
        <dbReference type="ARBA" id="ARBA00022824"/>
    </source>
</evidence>
<comment type="cofactor">
    <cofactor evidence="1 17">
        <name>pyridoxal 5'-phosphate</name>
        <dbReference type="ChEBI" id="CHEBI:597326"/>
    </cofactor>
</comment>
<dbReference type="InterPro" id="IPR001917">
    <property type="entry name" value="Aminotrans_II_pyridoxalP_BS"/>
</dbReference>
<comment type="caution">
    <text evidence="20">The sequence shown here is derived from an EMBL/GenBank/DDBJ whole genome shotgun (WGS) entry which is preliminary data.</text>
</comment>
<dbReference type="InterPro" id="IPR015421">
    <property type="entry name" value="PyrdxlP-dep_Trfase_major"/>
</dbReference>
<dbReference type="GO" id="GO:0017059">
    <property type="term" value="C:serine palmitoyltransferase complex"/>
    <property type="evidence" value="ECO:0007669"/>
    <property type="project" value="TreeGrafter"/>
</dbReference>
<feature type="transmembrane region" description="Helical" evidence="18">
    <location>
        <begin position="53"/>
        <end position="72"/>
    </location>
</feature>
<dbReference type="Gene3D" id="3.40.640.10">
    <property type="entry name" value="Type I PLP-dependent aspartate aminotransferase-like (Major domain)"/>
    <property type="match status" value="1"/>
</dbReference>
<keyword evidence="21" id="KW-1185">Reference proteome</keyword>
<dbReference type="InterPro" id="IPR015424">
    <property type="entry name" value="PyrdxlP-dep_Trfase"/>
</dbReference>
<keyword evidence="11" id="KW-0746">Sphingolipid metabolism</keyword>
<dbReference type="GO" id="GO:0046513">
    <property type="term" value="P:ceramide biosynthetic process"/>
    <property type="evidence" value="ECO:0007669"/>
    <property type="project" value="TreeGrafter"/>
</dbReference>
<dbReference type="SUPFAM" id="SSF53383">
    <property type="entry name" value="PLP-dependent transferases"/>
    <property type="match status" value="1"/>
</dbReference>
<evidence type="ECO:0000256" key="8">
    <source>
        <dbReference type="ARBA" id="ARBA00022692"/>
    </source>
</evidence>